<evidence type="ECO:0000313" key="8">
    <source>
        <dbReference type="Proteomes" id="UP000621631"/>
    </source>
</evidence>
<protein>
    <recommendedName>
        <fullName evidence="2">protein-glutamate O-methyltransferase</fullName>
        <ecNumber evidence="2">2.1.1.80</ecNumber>
    </recommendedName>
</protein>
<evidence type="ECO:0000259" key="6">
    <source>
        <dbReference type="PROSITE" id="PS50123"/>
    </source>
</evidence>
<dbReference type="Proteomes" id="UP000621631">
    <property type="component" value="Unassembled WGS sequence"/>
</dbReference>
<evidence type="ECO:0000256" key="2">
    <source>
        <dbReference type="ARBA" id="ARBA00012534"/>
    </source>
</evidence>
<dbReference type="Gene3D" id="1.10.155.10">
    <property type="entry name" value="Chemotaxis receptor methyltransferase CheR, N-terminal domain"/>
    <property type="match status" value="1"/>
</dbReference>
<organism evidence="7 8">
    <name type="scientific">Virgibacillus halodenitrificans</name>
    <name type="common">Bacillus halodenitrificans</name>
    <dbReference type="NCBI Taxonomy" id="1482"/>
    <lineage>
        <taxon>Bacteria</taxon>
        <taxon>Bacillati</taxon>
        <taxon>Bacillota</taxon>
        <taxon>Bacilli</taxon>
        <taxon>Bacillales</taxon>
        <taxon>Bacillaceae</taxon>
        <taxon>Virgibacillus</taxon>
    </lineage>
</organism>
<dbReference type="SUPFAM" id="SSF53335">
    <property type="entry name" value="S-adenosyl-L-methionine-dependent methyltransferases"/>
    <property type="match status" value="1"/>
</dbReference>
<dbReference type="SMART" id="SM00138">
    <property type="entry name" value="MeTrc"/>
    <property type="match status" value="1"/>
</dbReference>
<dbReference type="SUPFAM" id="SSF47757">
    <property type="entry name" value="Chemotaxis receptor methyltransferase CheR, N-terminal domain"/>
    <property type="match status" value="1"/>
</dbReference>
<comment type="caution">
    <text evidence="7">The sequence shown here is derived from an EMBL/GenBank/DDBJ whole genome shotgun (WGS) entry which is preliminary data.</text>
</comment>
<evidence type="ECO:0000256" key="1">
    <source>
        <dbReference type="ARBA" id="ARBA00001541"/>
    </source>
</evidence>
<sequence>MISDYDDFIAEIKKRIGIDLSLYKEAQMKRRIISLRNKRGFANFHTYYEELINQKELMNEFVDRLTINVSEFYRNPKRWQVLKDNIIPGLLQQKNSIKVWSAACSTGEEPYSVSIMLKEHFPEAKAEIIATDIDENVLLKAKEGIYGKNALKELPAETLKKYFIEREGLYSVSPTIKRNISFKKHNLLADSYPKDVDLLICRNVLIYFTDQAKEEIYMNFGRSLNSNGVLFVGSTEQIFSPKDYKLQLLDTFFYKKEGNVIQV</sequence>
<accession>A0ABR7VLK5</accession>
<dbReference type="InterPro" id="IPR022642">
    <property type="entry name" value="CheR_C"/>
</dbReference>
<dbReference type="Gene3D" id="3.40.50.150">
    <property type="entry name" value="Vaccinia Virus protein VP39"/>
    <property type="match status" value="1"/>
</dbReference>
<dbReference type="RefSeq" id="WP_189777872.1">
    <property type="nucleotide sequence ID" value="NZ_JACWEZ010000004.1"/>
</dbReference>
<dbReference type="InterPro" id="IPR000780">
    <property type="entry name" value="CheR_MeTrfase"/>
</dbReference>
<dbReference type="InterPro" id="IPR022641">
    <property type="entry name" value="CheR_N"/>
</dbReference>
<proteinExistence type="predicted"/>
<dbReference type="EC" id="2.1.1.80" evidence="2"/>
<name>A0ABR7VLK5_VIRHA</name>
<evidence type="ECO:0000256" key="4">
    <source>
        <dbReference type="ARBA" id="ARBA00022679"/>
    </source>
</evidence>
<gene>
    <name evidence="7" type="ORF">IC602_08320</name>
</gene>
<evidence type="ECO:0000256" key="5">
    <source>
        <dbReference type="ARBA" id="ARBA00022691"/>
    </source>
</evidence>
<dbReference type="PROSITE" id="PS50123">
    <property type="entry name" value="CHER"/>
    <property type="match status" value="1"/>
</dbReference>
<dbReference type="PRINTS" id="PR00996">
    <property type="entry name" value="CHERMTFRASE"/>
</dbReference>
<dbReference type="InterPro" id="IPR036804">
    <property type="entry name" value="CheR_N_sf"/>
</dbReference>
<dbReference type="InterPro" id="IPR029063">
    <property type="entry name" value="SAM-dependent_MTases_sf"/>
</dbReference>
<dbReference type="Pfam" id="PF01739">
    <property type="entry name" value="CheR"/>
    <property type="match status" value="1"/>
</dbReference>
<keyword evidence="5" id="KW-0949">S-adenosyl-L-methionine</keyword>
<dbReference type="PANTHER" id="PTHR24422:SF19">
    <property type="entry name" value="CHEMOTAXIS PROTEIN METHYLTRANSFERASE"/>
    <property type="match status" value="1"/>
</dbReference>
<dbReference type="InterPro" id="IPR050903">
    <property type="entry name" value="Bact_Chemotaxis_MeTrfase"/>
</dbReference>
<evidence type="ECO:0000256" key="3">
    <source>
        <dbReference type="ARBA" id="ARBA00022603"/>
    </source>
</evidence>
<evidence type="ECO:0000313" key="7">
    <source>
        <dbReference type="EMBL" id="MBD1222611.1"/>
    </source>
</evidence>
<comment type="catalytic activity">
    <reaction evidence="1">
        <text>L-glutamyl-[protein] + S-adenosyl-L-methionine = [protein]-L-glutamate 5-O-methyl ester + S-adenosyl-L-homocysteine</text>
        <dbReference type="Rhea" id="RHEA:24452"/>
        <dbReference type="Rhea" id="RHEA-COMP:10208"/>
        <dbReference type="Rhea" id="RHEA-COMP:10311"/>
        <dbReference type="ChEBI" id="CHEBI:29973"/>
        <dbReference type="ChEBI" id="CHEBI:57856"/>
        <dbReference type="ChEBI" id="CHEBI:59789"/>
        <dbReference type="ChEBI" id="CHEBI:82795"/>
        <dbReference type="EC" id="2.1.1.80"/>
    </reaction>
</comment>
<keyword evidence="8" id="KW-1185">Reference proteome</keyword>
<keyword evidence="4" id="KW-0808">Transferase</keyword>
<dbReference type="PANTHER" id="PTHR24422">
    <property type="entry name" value="CHEMOTAXIS PROTEIN METHYLTRANSFERASE"/>
    <property type="match status" value="1"/>
</dbReference>
<dbReference type="EMBL" id="JACWEZ010000004">
    <property type="protein sequence ID" value="MBD1222611.1"/>
    <property type="molecule type" value="Genomic_DNA"/>
</dbReference>
<keyword evidence="3" id="KW-0489">Methyltransferase</keyword>
<feature type="domain" description="CheR-type methyltransferase" evidence="6">
    <location>
        <begin position="1"/>
        <end position="259"/>
    </location>
</feature>
<reference evidence="7 8" key="1">
    <citation type="submission" date="2020-09" db="EMBL/GenBank/DDBJ databases">
        <title>Draft Genome Sequences of Oil-Oxidizing Bacteria Halomonas titanicae, Marinobacter lutaoensis, and Virgibacillus halodenitrificans Isolated from Highly Saline Environments.</title>
        <authorList>
            <person name="Grouzdev D.S."/>
            <person name="Sokolova D.S."/>
            <person name="Semenova E.M."/>
            <person name="Borzenkov I.A."/>
            <person name="Bidzhieva S.K."/>
            <person name="Poltaraus A.B."/>
            <person name="Nazina T.N."/>
        </authorList>
    </citation>
    <scope>NUCLEOTIDE SEQUENCE [LARGE SCALE GENOMIC DNA]</scope>
    <source>
        <strain evidence="7 8">VKM B-3472D</strain>
    </source>
</reference>
<dbReference type="Pfam" id="PF03705">
    <property type="entry name" value="CheR_N"/>
    <property type="match status" value="1"/>
</dbReference>